<dbReference type="EMBL" id="CAJVPS010000018">
    <property type="protein sequence ID" value="CAG8441219.1"/>
    <property type="molecule type" value="Genomic_DNA"/>
</dbReference>
<organism evidence="1 2">
    <name type="scientific">Ambispora leptoticha</name>
    <dbReference type="NCBI Taxonomy" id="144679"/>
    <lineage>
        <taxon>Eukaryota</taxon>
        <taxon>Fungi</taxon>
        <taxon>Fungi incertae sedis</taxon>
        <taxon>Mucoromycota</taxon>
        <taxon>Glomeromycotina</taxon>
        <taxon>Glomeromycetes</taxon>
        <taxon>Archaeosporales</taxon>
        <taxon>Ambisporaceae</taxon>
        <taxon>Ambispora</taxon>
    </lineage>
</organism>
<protein>
    <submittedName>
        <fullName evidence="1">13849_t:CDS:1</fullName>
    </submittedName>
</protein>
<comment type="caution">
    <text evidence="1">The sequence shown here is derived from an EMBL/GenBank/DDBJ whole genome shotgun (WGS) entry which is preliminary data.</text>
</comment>
<gene>
    <name evidence="1" type="ORF">ALEPTO_LOCUS323</name>
</gene>
<accession>A0A9N8YQR5</accession>
<evidence type="ECO:0000313" key="1">
    <source>
        <dbReference type="EMBL" id="CAG8441219.1"/>
    </source>
</evidence>
<dbReference type="AlphaFoldDB" id="A0A9N8YQR5"/>
<proteinExistence type="predicted"/>
<keyword evidence="2" id="KW-1185">Reference proteome</keyword>
<name>A0A9N8YQR5_9GLOM</name>
<sequence length="206" mass="22583">MDSFQQYYIDFASEVLINSHFRFPDSPGIDSIAWLRADVPENGFAGVSFNNTYNVVNADYSNPNARGRYISKQIFDTKLGTAWQLVEKNGVAQFSKNVGDSAGDNMITIKNASRSIASLGVGMAGRLSAIKKRVYVGATAAFKIIPQYYVGIFADLEVGTMITDDVIIANKLIDFNGVNAVKVRAYIEGSQIKIDTTYSVRHNSAI</sequence>
<reference evidence="1" key="1">
    <citation type="submission" date="2021-06" db="EMBL/GenBank/DDBJ databases">
        <authorList>
            <person name="Kallberg Y."/>
            <person name="Tangrot J."/>
            <person name="Rosling A."/>
        </authorList>
    </citation>
    <scope>NUCLEOTIDE SEQUENCE</scope>
    <source>
        <strain evidence="1">FL130A</strain>
    </source>
</reference>
<dbReference type="Proteomes" id="UP000789508">
    <property type="component" value="Unassembled WGS sequence"/>
</dbReference>
<dbReference type="OrthoDB" id="2312252at2759"/>
<evidence type="ECO:0000313" key="2">
    <source>
        <dbReference type="Proteomes" id="UP000789508"/>
    </source>
</evidence>